<keyword evidence="1" id="KW-0815">Transposition</keyword>
<keyword evidence="2" id="KW-0548">Nucleotidyltransferase</keyword>
<dbReference type="InterPro" id="IPR036397">
    <property type="entry name" value="RNaseH_sf"/>
</dbReference>
<feature type="domain" description="Integrase catalytic" evidence="15">
    <location>
        <begin position="41"/>
        <end position="160"/>
    </location>
</feature>
<dbReference type="GO" id="GO:0006310">
    <property type="term" value="P:DNA recombination"/>
    <property type="evidence" value="ECO:0007669"/>
    <property type="project" value="UniProtKB-KW"/>
</dbReference>
<dbReference type="GO" id="GO:0015074">
    <property type="term" value="P:DNA integration"/>
    <property type="evidence" value="ECO:0007669"/>
    <property type="project" value="UniProtKB-KW"/>
</dbReference>
<evidence type="ECO:0000256" key="13">
    <source>
        <dbReference type="ARBA" id="ARBA00048173"/>
    </source>
</evidence>
<keyword evidence="6" id="KW-0378">Hydrolase</keyword>
<dbReference type="AlphaFoldDB" id="A0A9Q3FEC5"/>
<evidence type="ECO:0000256" key="4">
    <source>
        <dbReference type="ARBA" id="ARBA00022723"/>
    </source>
</evidence>
<dbReference type="GO" id="GO:0003964">
    <property type="term" value="F:RNA-directed DNA polymerase activity"/>
    <property type="evidence" value="ECO:0007669"/>
    <property type="project" value="UniProtKB-KW"/>
</dbReference>
<dbReference type="GO" id="GO:0046872">
    <property type="term" value="F:metal ion binding"/>
    <property type="evidence" value="ECO:0007669"/>
    <property type="project" value="UniProtKB-KW"/>
</dbReference>
<comment type="catalytic activity">
    <reaction evidence="13">
        <text>DNA(n) + a 2'-deoxyribonucleoside 5'-triphosphate = DNA(n+1) + diphosphate</text>
        <dbReference type="Rhea" id="RHEA:22508"/>
        <dbReference type="Rhea" id="RHEA-COMP:17339"/>
        <dbReference type="Rhea" id="RHEA-COMP:17340"/>
        <dbReference type="ChEBI" id="CHEBI:33019"/>
        <dbReference type="ChEBI" id="CHEBI:61560"/>
        <dbReference type="ChEBI" id="CHEBI:173112"/>
        <dbReference type="EC" id="2.7.7.49"/>
    </reaction>
</comment>
<gene>
    <name evidence="16" type="ORF">O181_077124</name>
</gene>
<evidence type="ECO:0000259" key="15">
    <source>
        <dbReference type="PROSITE" id="PS50994"/>
    </source>
</evidence>
<dbReference type="PANTHER" id="PTHR42648:SF11">
    <property type="entry name" value="TRANSPOSON TY4-P GAG-POL POLYPROTEIN"/>
    <property type="match status" value="1"/>
</dbReference>
<reference evidence="16" key="1">
    <citation type="submission" date="2021-03" db="EMBL/GenBank/DDBJ databases">
        <title>Draft genome sequence of rust myrtle Austropuccinia psidii MF-1, a brazilian biotype.</title>
        <authorList>
            <person name="Quecine M.C."/>
            <person name="Pachon D.M.R."/>
            <person name="Bonatelli M.L."/>
            <person name="Correr F.H."/>
            <person name="Franceschini L.M."/>
            <person name="Leite T.F."/>
            <person name="Margarido G.R.A."/>
            <person name="Almeida C.A."/>
            <person name="Ferrarezi J.A."/>
            <person name="Labate C.A."/>
        </authorList>
    </citation>
    <scope>NUCLEOTIDE SEQUENCE</scope>
    <source>
        <strain evidence="16">MF-1</strain>
    </source>
</reference>
<accession>A0A9Q3FEC5</accession>
<evidence type="ECO:0000256" key="3">
    <source>
        <dbReference type="ARBA" id="ARBA00022722"/>
    </source>
</evidence>
<dbReference type="GO" id="GO:0004519">
    <property type="term" value="F:endonuclease activity"/>
    <property type="evidence" value="ECO:0007669"/>
    <property type="project" value="UniProtKB-KW"/>
</dbReference>
<evidence type="ECO:0000256" key="2">
    <source>
        <dbReference type="ARBA" id="ARBA00022695"/>
    </source>
</evidence>
<evidence type="ECO:0000256" key="7">
    <source>
        <dbReference type="ARBA" id="ARBA00022842"/>
    </source>
</evidence>
<keyword evidence="8" id="KW-0694">RNA-binding</keyword>
<name>A0A9Q3FEC5_9BASI</name>
<evidence type="ECO:0000313" key="17">
    <source>
        <dbReference type="Proteomes" id="UP000765509"/>
    </source>
</evidence>
<dbReference type="Gene3D" id="3.30.420.10">
    <property type="entry name" value="Ribonuclease H-like superfamily/Ribonuclease H"/>
    <property type="match status" value="1"/>
</dbReference>
<keyword evidence="9" id="KW-0229">DNA integration</keyword>
<keyword evidence="5" id="KW-0255">Endonuclease</keyword>
<keyword evidence="11" id="KW-0808">Transferase</keyword>
<evidence type="ECO:0000256" key="5">
    <source>
        <dbReference type="ARBA" id="ARBA00022759"/>
    </source>
</evidence>
<dbReference type="InterPro" id="IPR012337">
    <property type="entry name" value="RNaseH-like_sf"/>
</dbReference>
<dbReference type="GO" id="GO:0032196">
    <property type="term" value="P:transposition"/>
    <property type="evidence" value="ECO:0007669"/>
    <property type="project" value="UniProtKB-KW"/>
</dbReference>
<dbReference type="Proteomes" id="UP000765509">
    <property type="component" value="Unassembled WGS sequence"/>
</dbReference>
<comment type="catalytic activity">
    <reaction evidence="14">
        <text>DNA(n) + a 2'-deoxyribonucleoside 5'-triphosphate = DNA(n+1) + diphosphate</text>
        <dbReference type="Rhea" id="RHEA:22508"/>
        <dbReference type="Rhea" id="RHEA-COMP:17339"/>
        <dbReference type="Rhea" id="RHEA-COMP:17340"/>
        <dbReference type="ChEBI" id="CHEBI:33019"/>
        <dbReference type="ChEBI" id="CHEBI:61560"/>
        <dbReference type="ChEBI" id="CHEBI:173112"/>
        <dbReference type="EC" id="2.7.7.7"/>
    </reaction>
</comment>
<evidence type="ECO:0000256" key="8">
    <source>
        <dbReference type="ARBA" id="ARBA00022884"/>
    </source>
</evidence>
<dbReference type="Pfam" id="PF00665">
    <property type="entry name" value="rve"/>
    <property type="match status" value="1"/>
</dbReference>
<dbReference type="PROSITE" id="PS50994">
    <property type="entry name" value="INTEGRASE"/>
    <property type="match status" value="1"/>
</dbReference>
<dbReference type="GO" id="GO:0005634">
    <property type="term" value="C:nucleus"/>
    <property type="evidence" value="ECO:0007669"/>
    <property type="project" value="UniProtKB-ARBA"/>
</dbReference>
<keyword evidence="4" id="KW-0479">Metal-binding</keyword>
<evidence type="ECO:0000256" key="1">
    <source>
        <dbReference type="ARBA" id="ARBA00022578"/>
    </source>
</evidence>
<keyword evidence="3" id="KW-0540">Nuclease</keyword>
<dbReference type="PANTHER" id="PTHR42648">
    <property type="entry name" value="TRANSPOSASE, PUTATIVE-RELATED"/>
    <property type="match status" value="1"/>
</dbReference>
<proteinExistence type="predicted"/>
<dbReference type="InterPro" id="IPR039537">
    <property type="entry name" value="Retrotran_Ty1/copia-like"/>
</dbReference>
<dbReference type="OrthoDB" id="2847449at2759"/>
<keyword evidence="11" id="KW-0239">DNA-directed DNA polymerase</keyword>
<evidence type="ECO:0000313" key="16">
    <source>
        <dbReference type="EMBL" id="MBW0537409.1"/>
    </source>
</evidence>
<dbReference type="GO" id="GO:0016787">
    <property type="term" value="F:hydrolase activity"/>
    <property type="evidence" value="ECO:0007669"/>
    <property type="project" value="UniProtKB-KW"/>
</dbReference>
<dbReference type="GO" id="GO:0003723">
    <property type="term" value="F:RNA binding"/>
    <property type="evidence" value="ECO:0007669"/>
    <property type="project" value="UniProtKB-KW"/>
</dbReference>
<dbReference type="InterPro" id="IPR001584">
    <property type="entry name" value="Integrase_cat-core"/>
</dbReference>
<comment type="caution">
    <text evidence="16">The sequence shown here is derived from an EMBL/GenBank/DDBJ whole genome shotgun (WGS) entry which is preliminary data.</text>
</comment>
<dbReference type="EMBL" id="AVOT02042026">
    <property type="protein sequence ID" value="MBW0537409.1"/>
    <property type="molecule type" value="Genomic_DNA"/>
</dbReference>
<dbReference type="SUPFAM" id="SSF53098">
    <property type="entry name" value="Ribonuclease H-like"/>
    <property type="match status" value="1"/>
</dbReference>
<keyword evidence="12" id="KW-0233">DNA recombination</keyword>
<sequence>MQELNIVSGLPHFPFSDVKLCHDFSLSKSQHRPVKSASRQIVNQPGDLIVADLLGPYEASLNNKRYILMIQDAFSWVVVAIPLIDKSKAKTYLINWIRQFLNVTAYKIKTLRTDNGTEFKNHFLNDFLVKNGIIHEYSMPYEYHQNGQIERTDRTISEMA</sequence>
<evidence type="ECO:0000256" key="6">
    <source>
        <dbReference type="ARBA" id="ARBA00022801"/>
    </source>
</evidence>
<dbReference type="GO" id="GO:0003887">
    <property type="term" value="F:DNA-directed DNA polymerase activity"/>
    <property type="evidence" value="ECO:0007669"/>
    <property type="project" value="UniProtKB-KW"/>
</dbReference>
<evidence type="ECO:0000256" key="14">
    <source>
        <dbReference type="ARBA" id="ARBA00049244"/>
    </source>
</evidence>
<keyword evidence="10" id="KW-0695">RNA-directed DNA polymerase</keyword>
<keyword evidence="17" id="KW-1185">Reference proteome</keyword>
<evidence type="ECO:0000256" key="11">
    <source>
        <dbReference type="ARBA" id="ARBA00022932"/>
    </source>
</evidence>
<evidence type="ECO:0000256" key="9">
    <source>
        <dbReference type="ARBA" id="ARBA00022908"/>
    </source>
</evidence>
<evidence type="ECO:0000256" key="10">
    <source>
        <dbReference type="ARBA" id="ARBA00022918"/>
    </source>
</evidence>
<keyword evidence="7" id="KW-0460">Magnesium</keyword>
<organism evidence="16 17">
    <name type="scientific">Austropuccinia psidii MF-1</name>
    <dbReference type="NCBI Taxonomy" id="1389203"/>
    <lineage>
        <taxon>Eukaryota</taxon>
        <taxon>Fungi</taxon>
        <taxon>Dikarya</taxon>
        <taxon>Basidiomycota</taxon>
        <taxon>Pucciniomycotina</taxon>
        <taxon>Pucciniomycetes</taxon>
        <taxon>Pucciniales</taxon>
        <taxon>Sphaerophragmiaceae</taxon>
        <taxon>Austropuccinia</taxon>
    </lineage>
</organism>
<protein>
    <recommendedName>
        <fullName evidence="15">Integrase catalytic domain-containing protein</fullName>
    </recommendedName>
</protein>
<evidence type="ECO:0000256" key="12">
    <source>
        <dbReference type="ARBA" id="ARBA00023172"/>
    </source>
</evidence>